<dbReference type="Pfam" id="PF01494">
    <property type="entry name" value="FAD_binding_3"/>
    <property type="match status" value="1"/>
</dbReference>
<evidence type="ECO:0000256" key="1">
    <source>
        <dbReference type="ARBA" id="ARBA00001974"/>
    </source>
</evidence>
<dbReference type="GO" id="GO:0071949">
    <property type="term" value="F:FAD binding"/>
    <property type="evidence" value="ECO:0007669"/>
    <property type="project" value="InterPro"/>
</dbReference>
<dbReference type="InterPro" id="IPR050641">
    <property type="entry name" value="RIFMO-like"/>
</dbReference>
<name>A0A917PJ38_9MICO</name>
<dbReference type="SUPFAM" id="SSF51905">
    <property type="entry name" value="FAD/NAD(P)-binding domain"/>
    <property type="match status" value="1"/>
</dbReference>
<comment type="cofactor">
    <cofactor evidence="1">
        <name>FAD</name>
        <dbReference type="ChEBI" id="CHEBI:57692"/>
    </cofactor>
</comment>
<dbReference type="PANTHER" id="PTHR43004">
    <property type="entry name" value="TRK SYSTEM POTASSIUM UPTAKE PROTEIN"/>
    <property type="match status" value="1"/>
</dbReference>
<dbReference type="Gene3D" id="3.30.70.2450">
    <property type="match status" value="1"/>
</dbReference>
<dbReference type="PANTHER" id="PTHR43004:SF19">
    <property type="entry name" value="BINDING MONOOXYGENASE, PUTATIVE (JCVI)-RELATED"/>
    <property type="match status" value="1"/>
</dbReference>
<dbReference type="InterPro" id="IPR036188">
    <property type="entry name" value="FAD/NAD-bd_sf"/>
</dbReference>
<sequence>MGGDRADAASVIATLDGLDGATVVRARYTFYIVDAADVTGLVDGSINMRFTEHHFLLVFPMGGGRMRLLGVVRDVDLDDDGRLPEQNVRSLVRREFGVEYSEASWFTTYRVSHRLAARFRDGPCLIVGDAAHIHSPVGAQGMNTGLQEAHNLACAIADVAVGGMPDRRLDRYEAERRPVGRTLVATTDRPFGQVTSESRFARAAGRRDRVVGRRLQWSGSNFGALRSMTWQVHGYGSYEPEPRCGRSPDSLGLEAHAFPARMFPFARNAPGVRGTSRANGNIRRAGTERMPRMPRASPVARIVVWCRRTTFRTRMPRSAVGGSRAPRRRSAPRCRSASDRRWPVLSFRSSDRSSSSPRGSS</sequence>
<dbReference type="PRINTS" id="PR00420">
    <property type="entry name" value="RNGMNOXGNASE"/>
</dbReference>
<keyword evidence="3" id="KW-0274">FAD</keyword>
<dbReference type="EMBL" id="BMMD01000009">
    <property type="protein sequence ID" value="GGJ80531.1"/>
    <property type="molecule type" value="Genomic_DNA"/>
</dbReference>
<evidence type="ECO:0000313" key="7">
    <source>
        <dbReference type="Proteomes" id="UP000636956"/>
    </source>
</evidence>
<feature type="region of interest" description="Disordered" evidence="4">
    <location>
        <begin position="315"/>
        <end position="361"/>
    </location>
</feature>
<evidence type="ECO:0000256" key="4">
    <source>
        <dbReference type="SAM" id="MobiDB-lite"/>
    </source>
</evidence>
<dbReference type="Gene3D" id="3.50.50.60">
    <property type="entry name" value="FAD/NAD(P)-binding domain"/>
    <property type="match status" value="1"/>
</dbReference>
<accession>A0A917PJ38</accession>
<evidence type="ECO:0000256" key="2">
    <source>
        <dbReference type="ARBA" id="ARBA00022630"/>
    </source>
</evidence>
<keyword evidence="7" id="KW-1185">Reference proteome</keyword>
<reference evidence="6" key="2">
    <citation type="submission" date="2020-09" db="EMBL/GenBank/DDBJ databases">
        <authorList>
            <person name="Sun Q."/>
            <person name="Zhou Y."/>
        </authorList>
    </citation>
    <scope>NUCLEOTIDE SEQUENCE</scope>
    <source>
        <strain evidence="6">CGMCC 1.8984</strain>
    </source>
</reference>
<comment type="caution">
    <text evidence="6">The sequence shown here is derived from an EMBL/GenBank/DDBJ whole genome shotgun (WGS) entry which is preliminary data.</text>
</comment>
<feature type="domain" description="FAD-binding" evidence="5">
    <location>
        <begin position="33"/>
        <end position="185"/>
    </location>
</feature>
<evidence type="ECO:0000256" key="3">
    <source>
        <dbReference type="ARBA" id="ARBA00022827"/>
    </source>
</evidence>
<dbReference type="GO" id="GO:0016709">
    <property type="term" value="F:oxidoreductase activity, acting on paired donors, with incorporation or reduction of molecular oxygen, NAD(P)H as one donor, and incorporation of one atom of oxygen"/>
    <property type="evidence" value="ECO:0007669"/>
    <property type="project" value="UniProtKB-ARBA"/>
</dbReference>
<keyword evidence="2" id="KW-0285">Flavoprotein</keyword>
<dbReference type="AlphaFoldDB" id="A0A917PJ38"/>
<dbReference type="Proteomes" id="UP000636956">
    <property type="component" value="Unassembled WGS sequence"/>
</dbReference>
<protein>
    <recommendedName>
        <fullName evidence="5">FAD-binding domain-containing protein</fullName>
    </recommendedName>
</protein>
<reference evidence="6" key="1">
    <citation type="journal article" date="2014" name="Int. J. Syst. Evol. Microbiol.">
        <title>Complete genome sequence of Corynebacterium casei LMG S-19264T (=DSM 44701T), isolated from a smear-ripened cheese.</title>
        <authorList>
            <consortium name="US DOE Joint Genome Institute (JGI-PGF)"/>
            <person name="Walter F."/>
            <person name="Albersmeier A."/>
            <person name="Kalinowski J."/>
            <person name="Ruckert C."/>
        </authorList>
    </citation>
    <scope>NUCLEOTIDE SEQUENCE</scope>
    <source>
        <strain evidence="6">CGMCC 1.8984</strain>
    </source>
</reference>
<proteinExistence type="predicted"/>
<feature type="compositionally biased region" description="Low complexity" evidence="4">
    <location>
        <begin position="346"/>
        <end position="361"/>
    </location>
</feature>
<gene>
    <name evidence="6" type="ORF">GCM10011372_18670</name>
</gene>
<organism evidence="6 7">
    <name type="scientific">Agromyces bauzanensis</name>
    <dbReference type="NCBI Taxonomy" id="1308924"/>
    <lineage>
        <taxon>Bacteria</taxon>
        <taxon>Bacillati</taxon>
        <taxon>Actinomycetota</taxon>
        <taxon>Actinomycetes</taxon>
        <taxon>Micrococcales</taxon>
        <taxon>Microbacteriaceae</taxon>
        <taxon>Agromyces</taxon>
    </lineage>
</organism>
<dbReference type="InterPro" id="IPR002938">
    <property type="entry name" value="FAD-bd"/>
</dbReference>
<evidence type="ECO:0000259" key="5">
    <source>
        <dbReference type="Pfam" id="PF01494"/>
    </source>
</evidence>
<evidence type="ECO:0000313" key="6">
    <source>
        <dbReference type="EMBL" id="GGJ80531.1"/>
    </source>
</evidence>